<reference evidence="1 2" key="1">
    <citation type="submission" date="2019-09" db="EMBL/GenBank/DDBJ databases">
        <title>Characterization of the phylogenetic diversity of two novel species belonging to the genus Bifidobacterium: Bifidobacterium cebidarum sp. nov. and Bifidobacterium leontopitheci sp. nov.</title>
        <authorList>
            <person name="Lugli G.A."/>
            <person name="Duranti S."/>
            <person name="Milani C."/>
            <person name="Turroni F."/>
            <person name="Ventura M."/>
        </authorList>
    </citation>
    <scope>NUCLEOTIDE SEQUENCE [LARGE SCALE GENOMIC DNA]</scope>
    <source>
        <strain evidence="1 2">DSM 100238</strain>
    </source>
</reference>
<dbReference type="AlphaFoldDB" id="A0A6A2W059"/>
<evidence type="ECO:0000313" key="1">
    <source>
        <dbReference type="EMBL" id="KAB8291524.1"/>
    </source>
</evidence>
<proteinExistence type="predicted"/>
<sequence length="54" mass="6149">MDVYEFEPPDTDAVCELCGAPLNCLGECPNARQHMQEYWADMEEGDPYVEDCFA</sequence>
<dbReference type="EMBL" id="WBSO01000029">
    <property type="protein sequence ID" value="KAB8291524.1"/>
    <property type="molecule type" value="Genomic_DNA"/>
</dbReference>
<protein>
    <submittedName>
        <fullName evidence="1">Uncharacterized protein</fullName>
    </submittedName>
</protein>
<dbReference type="Proteomes" id="UP000440041">
    <property type="component" value="Unassembled WGS sequence"/>
</dbReference>
<name>A0A6A2W059_9BIFI</name>
<comment type="caution">
    <text evidence="1">The sequence shown here is derived from an EMBL/GenBank/DDBJ whole genome shotgun (WGS) entry which is preliminary data.</text>
</comment>
<keyword evidence="2" id="KW-1185">Reference proteome</keyword>
<gene>
    <name evidence="1" type="ORF">DSM100238_1841</name>
</gene>
<accession>A0A6A2W059</accession>
<organism evidence="1 2">
    <name type="scientific">Bifidobacterium apri</name>
    <dbReference type="NCBI Taxonomy" id="1769423"/>
    <lineage>
        <taxon>Bacteria</taxon>
        <taxon>Bacillati</taxon>
        <taxon>Actinomycetota</taxon>
        <taxon>Actinomycetes</taxon>
        <taxon>Bifidobacteriales</taxon>
        <taxon>Bifidobacteriaceae</taxon>
        <taxon>Bifidobacterium</taxon>
    </lineage>
</organism>
<evidence type="ECO:0000313" key="2">
    <source>
        <dbReference type="Proteomes" id="UP000440041"/>
    </source>
</evidence>